<feature type="region of interest" description="Disordered" evidence="5">
    <location>
        <begin position="1160"/>
        <end position="1193"/>
    </location>
</feature>
<evidence type="ECO:0000259" key="6">
    <source>
        <dbReference type="PROSITE" id="PS50003"/>
    </source>
</evidence>
<feature type="region of interest" description="Disordered" evidence="5">
    <location>
        <begin position="2190"/>
        <end position="2350"/>
    </location>
</feature>
<feature type="compositionally biased region" description="Basic and acidic residues" evidence="5">
    <location>
        <begin position="1088"/>
        <end position="1102"/>
    </location>
</feature>
<evidence type="ECO:0000256" key="2">
    <source>
        <dbReference type="ARBA" id="ARBA00022490"/>
    </source>
</evidence>
<proteinExistence type="predicted"/>
<reference evidence="7 8" key="1">
    <citation type="journal article" date="2023" name="Insect Mol. Biol.">
        <title>Genome sequencing provides insights into the evolution of gene families encoding plant cell wall-degrading enzymes in longhorned beetles.</title>
        <authorList>
            <person name="Shin N.R."/>
            <person name="Okamura Y."/>
            <person name="Kirsch R."/>
            <person name="Pauchet Y."/>
        </authorList>
    </citation>
    <scope>NUCLEOTIDE SEQUENCE [LARGE SCALE GENOMIC DNA]</scope>
    <source>
        <strain evidence="7">EAD_L_NR</strain>
    </source>
</reference>
<dbReference type="GO" id="GO:0005737">
    <property type="term" value="C:cytoplasm"/>
    <property type="evidence" value="ECO:0007669"/>
    <property type="project" value="UniProtKB-SubCell"/>
</dbReference>
<feature type="compositionally biased region" description="Polar residues" evidence="5">
    <location>
        <begin position="150"/>
        <end position="161"/>
    </location>
</feature>
<feature type="compositionally biased region" description="Polar residues" evidence="5">
    <location>
        <begin position="2195"/>
        <end position="2210"/>
    </location>
</feature>
<feature type="compositionally biased region" description="Polar residues" evidence="5">
    <location>
        <begin position="2143"/>
        <end position="2166"/>
    </location>
</feature>
<feature type="compositionally biased region" description="Basic and acidic residues" evidence="5">
    <location>
        <begin position="197"/>
        <end position="206"/>
    </location>
</feature>
<feature type="compositionally biased region" description="Polar residues" evidence="5">
    <location>
        <begin position="1160"/>
        <end position="1171"/>
    </location>
</feature>
<organism evidence="7 8">
    <name type="scientific">Exocentrus adspersus</name>
    <dbReference type="NCBI Taxonomy" id="1586481"/>
    <lineage>
        <taxon>Eukaryota</taxon>
        <taxon>Metazoa</taxon>
        <taxon>Ecdysozoa</taxon>
        <taxon>Arthropoda</taxon>
        <taxon>Hexapoda</taxon>
        <taxon>Insecta</taxon>
        <taxon>Pterygota</taxon>
        <taxon>Neoptera</taxon>
        <taxon>Endopterygota</taxon>
        <taxon>Coleoptera</taxon>
        <taxon>Polyphaga</taxon>
        <taxon>Cucujiformia</taxon>
        <taxon>Chrysomeloidea</taxon>
        <taxon>Cerambycidae</taxon>
        <taxon>Lamiinae</taxon>
        <taxon>Acanthocinini</taxon>
        <taxon>Exocentrus</taxon>
    </lineage>
</organism>
<feature type="region of interest" description="Disordered" evidence="5">
    <location>
        <begin position="821"/>
        <end position="882"/>
    </location>
</feature>
<gene>
    <name evidence="7" type="ORF">NQ315_010181</name>
</gene>
<dbReference type="FunFam" id="2.30.29.30:FF:000103">
    <property type="entry name" value="Pleckstrin homology domain-containing family A member 4"/>
    <property type="match status" value="1"/>
</dbReference>
<feature type="compositionally biased region" description="Low complexity" evidence="5">
    <location>
        <begin position="2215"/>
        <end position="2237"/>
    </location>
</feature>
<feature type="compositionally biased region" description="Polar residues" evidence="5">
    <location>
        <begin position="2293"/>
        <end position="2303"/>
    </location>
</feature>
<feature type="region of interest" description="Disordered" evidence="5">
    <location>
        <begin position="2143"/>
        <end position="2169"/>
    </location>
</feature>
<comment type="caution">
    <text evidence="7">The sequence shown here is derived from an EMBL/GenBank/DDBJ whole genome shotgun (WGS) entry which is preliminary data.</text>
</comment>
<sequence length="2599" mass="296691">IDPTSMENKKGAFQNHNTTNSAPPVEVPNNEAIPKHAHQHNNAPQHLRFLQYGLKIPNHQHPQLTGSHTHQQLNSPLHMHVHQHNPHPQYQTTHRHLQPSPQFNSMNIQPNSQFPPQNLKYVHQHQKPTNLQQHSQPLYQTTQPPPSSVHAHNQMVQNTPQIWVPHQPPPIHYHQQQAQKAEAQKPHTPTTPQTQNKPKDATEKKKPSGGSSQLRSPSAKRPPEAPVTMQGWLHKQGSEGLMLWKKRWFVLSEYCLFYYKGLEEEKLLGSILLPSYKVSICRPEDKVNRKYAFKCEHANMRTYILAADSQELMMQWVRVLNLACMLQTNTETEKPASIETPIPIKAVDNPEPQRQNLRTTPVHTHSSSSTTDLSNPSQIERNQFNQPLYANAPPKPRRLNDGFSSPSPDVLDRYPNPHYIEATHGSRSLAKSPVSIYSQQIINPQMVPPEYYTHNRPKDSTREYMFTPTGELHHPIQSTERRTPDTYGRSKLLPIKFRHPTDYEDIYNDQSMYKRPLSPIAYTHVIKKNNPSMNPAYRAYTPVNMLGPTDIIQYGPPQMRKSPSCIARPHSADFLEYEINHRQPNAAVLSRQQPRPKSSLDINRNLNDNDYFYTEERYAEKMRKSAQYLPKMPPRLANSGEPTHQKSVPVMRYPESDNTFPLMRSNTQPINFNTLHVREPPPEPQPVRSRSVLSEGSLSKEVDMDFCGSSRNITERGSVSPGYLVRDMYSYNNIKNREYDQFTRSASARLAQTTPQNERPQDKRHVTREGERKREESMRRLLEWKQRMLQSPLNRKTQGSRAYPGRCDNYHINPENAYPVPNYIKHSEPHLDDRRSITNLPQYNSYSSDDEENEERSKESVHCQAGRTLDTFPNNELPTPAHTTSTTVFNTFKEADMSLKHSDLMHDAPYANILQLPDNEPSKVSEDSTFTKPLKQFNKESSNLAHVSSLKSEYFDKFEQSPVVTEIKSNGALVKSILAEFEKKAESNDTREERTTSEIDLDSVIEENYMTMTPKKSVLGPRSSTNSDATVIFIDMETDENHYVEMTQNVDASLLGSTLNNDLNEQQPYEMVCFNEGRLEPVYMELKTPDQKQKSEENKELPDILITPKRKKSGTNKSDSSDADDEASKDLDSLDTPSQPRFSLSDTFRPASYYLGTSQTAPEYQDSSDSELVSPPPIPSSPPPLDDLDNMDFNFTTQDKSKKDESHRYNLLARLQVNRNSDQFFNSANKNSKSVSKFGKGSTQSLDVKKESLFSSSKCGDGSSVCSTNTDNERRYGSRLSHNSDSEVEIRVTKMIDYENMLKRRPVSEEFCNELESLDGTFNNDYLQVSNTSLASNNESISQVEYHDYENFFVTSYPKIKATVPINKTPRPAMASPIKETSDKQVTEEFIQTGRSESSASTSAEISSLIHNSNCSTPVVDLESTSTLYMSDRRNKSANSSFSQSAAPYYYSDLSVNITNTDDSMLTLNNQRGAMNGSKRDITLIINPIKCNSHSRHSSNIVESDTKKDTFKLAAEARSVSVDFLNLTDKSDSIDQKNIYESDTLKRHKISESIVPGTRNLYPIQKKDKFNIQDDATVRRSHSLEGLLENVLSESIDTNGNDADVERDQTTSEGSYLWEEDSIWRERLRSASQRHTKSMEDLDSIGETNKKQKKTPRGISRGVTYVNDNFYKQDKHQKEQENKETKKTKNEIKKEGSFIIDREKLRQWDLLSSAPSDDQLSTTTTVQVQEGNNLVVELGEGNSDPTENTNAQEAASGSISINTRDVSQLNARDTFPRAISAKKVWSLNQPPMESRSVTNLNRAHEMEQFGPPNPQGYYQAQHELPSDASHQVNVRKENWTVNDKMNVSAGELLGRTHEELVLLLIQLRRQSAQTVQAIENCYNEIDTIQAQLHMMDQAKRMENLQKLEQIKQHLLELEKQYEKGKPLVNLVDNMVKLGSLYRVPTDRPNLTPYIRDRLEFNQQIQERRLLAEEKREWNRLNPNHFHLQEKVQQLYQLDRLIHEESGTLQNLQQDKEDIERALGGLRHRLTKGFKDPAEIEQARKQQIMLENELSRVHLMLAQNSKKLEETVAGNARLEQELLVLKQKLQISRQQRGSQQFSNAGDSLTCAVGNSAMLESDLQRVQKKIGDLQKQRQELSIQVRQLTDRSNNIPPQKSSPNSVPSSQCKKKITSLWRETDLDTMSIVDHGDAWDNSVGTNTSTPLYINTDTKLSDSDYYNRSTRSSDSTSDNTSLNSNIPQEKQEIKTVRIVKRESERRQRDREKTITGKWDPVMEEDDSSQSSSILFRPTPVQKIQSATNLASPSYEDNKGDLLSRQNSISSPNLPQCSDGRGTSSTDVSTTDKSPELSPIFKSEAARQIITEMSIHDIPKQTNRRAVPKEKRRHYTAPHNNLIMKSLHQLPTDNNAFNKMVLNRRARDDMDMERALRQRIDAPDVVRSTLSNKELKYNESTIDNILGTPNKISIPERYIPEQLPQLSAEEQEYRLRKVESIKKMLSDTALISSSSANPTSSEDKQSENTTNSIANKATTKMIEEKKQREHLLHLNQILAKQVMEMSKIVAVKALAKLPLQINQVSTEEEDSSPLTPLPIYQQRDNFYS</sequence>
<feature type="compositionally biased region" description="Polar residues" evidence="5">
    <location>
        <begin position="127"/>
        <end position="142"/>
    </location>
</feature>
<feature type="compositionally biased region" description="Low complexity" evidence="5">
    <location>
        <begin position="2329"/>
        <end position="2343"/>
    </location>
</feature>
<protein>
    <recommendedName>
        <fullName evidence="6">PH domain-containing protein</fullName>
    </recommendedName>
</protein>
<keyword evidence="8" id="KW-1185">Reference proteome</keyword>
<feature type="region of interest" description="Disordered" evidence="5">
    <location>
        <begin position="1633"/>
        <end position="1663"/>
    </location>
</feature>
<accession>A0AAV8WBP2</accession>
<dbReference type="PANTHER" id="PTHR12752">
    <property type="entry name" value="PHOSPHOINOSITOL 3-PHOSPHATE-BINDING PROTEIN"/>
    <property type="match status" value="1"/>
</dbReference>
<evidence type="ECO:0000256" key="1">
    <source>
        <dbReference type="ARBA" id="ARBA00004496"/>
    </source>
</evidence>
<feature type="compositionally biased region" description="Polar residues" evidence="5">
    <location>
        <begin position="871"/>
        <end position="882"/>
    </location>
</feature>
<keyword evidence="4" id="KW-0175">Coiled coil</keyword>
<dbReference type="PROSITE" id="PS50003">
    <property type="entry name" value="PH_DOMAIN"/>
    <property type="match status" value="1"/>
</dbReference>
<evidence type="ECO:0000313" key="8">
    <source>
        <dbReference type="Proteomes" id="UP001159042"/>
    </source>
</evidence>
<dbReference type="Gene3D" id="2.30.29.30">
    <property type="entry name" value="Pleckstrin-homology domain (PH domain)/Phosphotyrosine-binding domain (PTB)"/>
    <property type="match status" value="1"/>
</dbReference>
<dbReference type="InterPro" id="IPR040392">
    <property type="entry name" value="PKHA4-7_PH"/>
</dbReference>
<feature type="region of interest" description="Disordered" evidence="5">
    <location>
        <begin position="1088"/>
        <end position="1147"/>
    </location>
</feature>
<dbReference type="SUPFAM" id="SSF50729">
    <property type="entry name" value="PH domain-like"/>
    <property type="match status" value="1"/>
</dbReference>
<feature type="compositionally biased region" description="Low complexity" evidence="5">
    <location>
        <begin position="172"/>
        <end position="196"/>
    </location>
</feature>
<feature type="compositionally biased region" description="Polar residues" evidence="5">
    <location>
        <begin position="2502"/>
        <end position="2511"/>
    </location>
</feature>
<feature type="compositionally biased region" description="Polar residues" evidence="5">
    <location>
        <begin position="788"/>
        <end position="800"/>
    </location>
</feature>
<dbReference type="SMART" id="SM00233">
    <property type="entry name" value="PH"/>
    <property type="match status" value="1"/>
</dbReference>
<keyword evidence="3" id="KW-0597">Phosphoprotein</keyword>
<evidence type="ECO:0000313" key="7">
    <source>
        <dbReference type="EMBL" id="KAJ8923602.1"/>
    </source>
</evidence>
<dbReference type="GO" id="GO:0016020">
    <property type="term" value="C:membrane"/>
    <property type="evidence" value="ECO:0007669"/>
    <property type="project" value="UniProtKB-ARBA"/>
</dbReference>
<feature type="region of interest" description="Disordered" evidence="5">
    <location>
        <begin position="1671"/>
        <end position="1690"/>
    </location>
</feature>
<dbReference type="Pfam" id="PF25541">
    <property type="entry name" value="TBCA_PH"/>
    <property type="match status" value="1"/>
</dbReference>
<evidence type="ECO:0000256" key="5">
    <source>
        <dbReference type="SAM" id="MobiDB-lite"/>
    </source>
</evidence>
<feature type="compositionally biased region" description="Basic and acidic residues" evidence="5">
    <location>
        <begin position="759"/>
        <end position="786"/>
    </location>
</feature>
<feature type="region of interest" description="Disordered" evidence="5">
    <location>
        <begin position="750"/>
        <end position="808"/>
    </location>
</feature>
<name>A0AAV8WBP2_9CUCU</name>
<feature type="region of interest" description="Disordered" evidence="5">
    <location>
        <begin position="2575"/>
        <end position="2599"/>
    </location>
</feature>
<feature type="region of interest" description="Disordered" evidence="5">
    <location>
        <begin position="1"/>
        <end position="30"/>
    </location>
</feature>
<evidence type="ECO:0000256" key="3">
    <source>
        <dbReference type="ARBA" id="ARBA00022553"/>
    </source>
</evidence>
<dbReference type="CDD" id="cd13248">
    <property type="entry name" value="PH_PEPP1_2_3"/>
    <property type="match status" value="1"/>
</dbReference>
<dbReference type="InterPro" id="IPR011993">
    <property type="entry name" value="PH-like_dom_sf"/>
</dbReference>
<feature type="compositionally biased region" description="Polar residues" evidence="5">
    <location>
        <begin position="1136"/>
        <end position="1146"/>
    </location>
</feature>
<keyword evidence="2" id="KW-0963">Cytoplasm</keyword>
<feature type="compositionally biased region" description="Basic and acidic residues" evidence="5">
    <location>
        <begin position="825"/>
        <end position="836"/>
    </location>
</feature>
<feature type="compositionally biased region" description="Low complexity" evidence="5">
    <location>
        <begin position="359"/>
        <end position="377"/>
    </location>
</feature>
<feature type="non-terminal residue" evidence="7">
    <location>
        <position position="1"/>
    </location>
</feature>
<feature type="compositionally biased region" description="Polar residues" evidence="5">
    <location>
        <begin position="2315"/>
        <end position="2327"/>
    </location>
</feature>
<feature type="region of interest" description="Disordered" evidence="5">
    <location>
        <begin position="2502"/>
        <end position="2525"/>
    </location>
</feature>
<feature type="domain" description="PH" evidence="6">
    <location>
        <begin position="226"/>
        <end position="325"/>
    </location>
</feature>
<feature type="compositionally biased region" description="Pro residues" evidence="5">
    <location>
        <begin position="1174"/>
        <end position="1185"/>
    </location>
</feature>
<feature type="region of interest" description="Disordered" evidence="5">
    <location>
        <begin position="81"/>
        <end position="226"/>
    </location>
</feature>
<dbReference type="InterPro" id="IPR057971">
    <property type="entry name" value="PKHA4-7_TBCA"/>
</dbReference>
<dbReference type="EMBL" id="JANEYG010000004">
    <property type="protein sequence ID" value="KAJ8923602.1"/>
    <property type="molecule type" value="Genomic_DNA"/>
</dbReference>
<feature type="region of interest" description="Disordered" evidence="5">
    <location>
        <begin position="334"/>
        <end position="410"/>
    </location>
</feature>
<dbReference type="InterPro" id="IPR001849">
    <property type="entry name" value="PH_domain"/>
</dbReference>
<comment type="subcellular location">
    <subcellularLocation>
        <location evidence="1">Cytoplasm</location>
    </subcellularLocation>
</comment>
<evidence type="ECO:0000256" key="4">
    <source>
        <dbReference type="SAM" id="Coils"/>
    </source>
</evidence>
<dbReference type="Pfam" id="PF00169">
    <property type="entry name" value="PH"/>
    <property type="match status" value="1"/>
</dbReference>
<feature type="compositionally biased region" description="Polar residues" evidence="5">
    <location>
        <begin position="378"/>
        <end position="388"/>
    </location>
</feature>
<feature type="compositionally biased region" description="Polar residues" evidence="5">
    <location>
        <begin position="99"/>
        <end position="116"/>
    </location>
</feature>
<dbReference type="Proteomes" id="UP001159042">
    <property type="component" value="Unassembled WGS sequence"/>
</dbReference>
<dbReference type="PANTHER" id="PTHR12752:SF9">
    <property type="entry name" value="KRAMER, ISOFORM I"/>
    <property type="match status" value="1"/>
</dbReference>
<feature type="coiled-coil region" evidence="4">
    <location>
        <begin position="2001"/>
        <end position="2028"/>
    </location>
</feature>
<feature type="compositionally biased region" description="Basic and acidic residues" evidence="5">
    <location>
        <begin position="2241"/>
        <end position="2266"/>
    </location>
</feature>